<dbReference type="Proteomes" id="UP000321172">
    <property type="component" value="Chromosome"/>
</dbReference>
<evidence type="ECO:0000256" key="3">
    <source>
        <dbReference type="ARBA" id="ARBA00022475"/>
    </source>
</evidence>
<dbReference type="PANTHER" id="PTHR33452:SF1">
    <property type="entry name" value="INNER MEMBRANE PROTEIN YPHA-RELATED"/>
    <property type="match status" value="1"/>
</dbReference>
<organism evidence="8 9">
    <name type="scientific">Novosphingobium ginsenosidimutans</name>
    <dbReference type="NCBI Taxonomy" id="1176536"/>
    <lineage>
        <taxon>Bacteria</taxon>
        <taxon>Pseudomonadati</taxon>
        <taxon>Pseudomonadota</taxon>
        <taxon>Alphaproteobacteria</taxon>
        <taxon>Sphingomonadales</taxon>
        <taxon>Sphingomonadaceae</taxon>
        <taxon>Novosphingobium</taxon>
    </lineage>
</organism>
<dbReference type="RefSeq" id="WP_147090060.1">
    <property type="nucleotide sequence ID" value="NZ_BAABJD010000001.1"/>
</dbReference>
<protein>
    <submittedName>
        <fullName evidence="8">DoxX family protein</fullName>
    </submittedName>
</protein>
<dbReference type="PANTHER" id="PTHR33452">
    <property type="entry name" value="OXIDOREDUCTASE CATD-RELATED"/>
    <property type="match status" value="1"/>
</dbReference>
<keyword evidence="9" id="KW-1185">Reference proteome</keyword>
<evidence type="ECO:0000256" key="1">
    <source>
        <dbReference type="ARBA" id="ARBA00004651"/>
    </source>
</evidence>
<gene>
    <name evidence="8" type="ORF">FRF71_07700</name>
</gene>
<comment type="subcellular location">
    <subcellularLocation>
        <location evidence="1">Cell membrane</location>
        <topology evidence="1">Multi-pass membrane protein</topology>
    </subcellularLocation>
</comment>
<dbReference type="InterPro" id="IPR032808">
    <property type="entry name" value="DoxX"/>
</dbReference>
<dbReference type="OrthoDB" id="9810206at2"/>
<feature type="transmembrane region" description="Helical" evidence="7">
    <location>
        <begin position="40"/>
        <end position="60"/>
    </location>
</feature>
<evidence type="ECO:0000313" key="8">
    <source>
        <dbReference type="EMBL" id="QEA16028.1"/>
    </source>
</evidence>
<dbReference type="Pfam" id="PF07681">
    <property type="entry name" value="DoxX"/>
    <property type="match status" value="1"/>
</dbReference>
<dbReference type="GO" id="GO:0005886">
    <property type="term" value="C:plasma membrane"/>
    <property type="evidence" value="ECO:0007669"/>
    <property type="project" value="UniProtKB-SubCell"/>
</dbReference>
<keyword evidence="5 7" id="KW-1133">Transmembrane helix</keyword>
<feature type="transmembrane region" description="Helical" evidence="7">
    <location>
        <begin position="100"/>
        <end position="119"/>
    </location>
</feature>
<evidence type="ECO:0000256" key="6">
    <source>
        <dbReference type="ARBA" id="ARBA00023136"/>
    </source>
</evidence>
<evidence type="ECO:0000256" key="5">
    <source>
        <dbReference type="ARBA" id="ARBA00022989"/>
    </source>
</evidence>
<accession>A0A5B8S4G4</accession>
<keyword evidence="4 7" id="KW-0812">Transmembrane</keyword>
<dbReference type="InterPro" id="IPR051907">
    <property type="entry name" value="DoxX-like_oxidoreductase"/>
</dbReference>
<reference evidence="8 9" key="1">
    <citation type="journal article" date="2013" name="J. Microbiol. Biotechnol.">
        <title>Novosphingobium ginsenosidimutans sp. nov., with the ability to convert ginsenoside.</title>
        <authorList>
            <person name="Kim J.K."/>
            <person name="He D."/>
            <person name="Liu Q.M."/>
            <person name="Park H.Y."/>
            <person name="Jung M.S."/>
            <person name="Yoon M.H."/>
            <person name="Kim S.C."/>
            <person name="Im W.T."/>
        </authorList>
    </citation>
    <scope>NUCLEOTIDE SEQUENCE [LARGE SCALE GENOMIC DNA]</scope>
    <source>
        <strain evidence="8 9">FW-6</strain>
    </source>
</reference>
<dbReference type="AlphaFoldDB" id="A0A5B8S4G4"/>
<dbReference type="KEGG" id="ngf:FRF71_07700"/>
<evidence type="ECO:0000256" key="2">
    <source>
        <dbReference type="ARBA" id="ARBA00006679"/>
    </source>
</evidence>
<feature type="transmembrane region" description="Helical" evidence="7">
    <location>
        <begin position="67"/>
        <end position="88"/>
    </location>
</feature>
<dbReference type="EMBL" id="CP042345">
    <property type="protein sequence ID" value="QEA16028.1"/>
    <property type="molecule type" value="Genomic_DNA"/>
</dbReference>
<comment type="similarity">
    <text evidence="2">Belongs to the DoxX family.</text>
</comment>
<name>A0A5B8S4G4_9SPHN</name>
<sequence>MTAYAAPLGRLLLSLIFILGGASKFGNLAGTGAYMETVGLPAILAGPAAAFELVAGLAILLGWQTRLVALLLAGFCLVTAAMFHNNFADQIQMVMFLKNLGLAGGFLTLYAHGAGGMSLDSRKAG</sequence>
<evidence type="ECO:0000313" key="9">
    <source>
        <dbReference type="Proteomes" id="UP000321172"/>
    </source>
</evidence>
<keyword evidence="3" id="KW-1003">Cell membrane</keyword>
<evidence type="ECO:0000256" key="4">
    <source>
        <dbReference type="ARBA" id="ARBA00022692"/>
    </source>
</evidence>
<evidence type="ECO:0000256" key="7">
    <source>
        <dbReference type="SAM" id="Phobius"/>
    </source>
</evidence>
<proteinExistence type="inferred from homology"/>
<keyword evidence="6 7" id="KW-0472">Membrane</keyword>